<protein>
    <submittedName>
        <fullName evidence="4">Amidohydrolase</fullName>
        <ecNumber evidence="4">3.-.-.-</ecNumber>
    </submittedName>
</protein>
<dbReference type="GO" id="GO:0046872">
    <property type="term" value="F:metal ion binding"/>
    <property type="evidence" value="ECO:0007669"/>
    <property type="project" value="UniProtKB-KW"/>
</dbReference>
<feature type="binding site" evidence="2">
    <location>
        <position position="177"/>
    </location>
    <ligand>
        <name>Mn(2+)</name>
        <dbReference type="ChEBI" id="CHEBI:29035"/>
        <label>2</label>
    </ligand>
</feature>
<keyword evidence="2" id="KW-0464">Manganese</keyword>
<feature type="domain" description="Peptidase M20 dimerisation" evidence="3">
    <location>
        <begin position="203"/>
        <end position="295"/>
    </location>
</feature>
<sequence length="421" mass="46000">MDIFDHILSSRTKMKPEELLKEANLLQETIVSNRRYLHSHAETGFDLKNTLAFVKKELIDMGYEPIECGKAGLIALAGGKKEGKVFLIRGDMDALPIKEESDVEFSCQSGKMHACGHDMHTSMMLGAARLLKKHEDEIEGTIKLMFQPAEEIFEGSKDMIEAGVLENPKVDQALMIHVMAGMPFNAGTVIVPVPGIGAPAADYFEIKVQGKGCHGSMPNTGVDPLNVAAHILIALQEIHARELAISDQAILTIGTMNAGIAANVIPDTATMGGTIRTFDEETRSFIKERIEEITECTAKSFRASAEVIWGSGCPTLVNDKDLTICSEKYIKELLGEDKTFSVAKLNAMAGNQKSAKTSGSEDFAYISQKVPAIMLVLAAGHPDKGYPYPQHHPMVKFDEEVLSSGSAVYAYTAMRWLQDHK</sequence>
<gene>
    <name evidence="4" type="primary">yxeP_1</name>
    <name evidence="4" type="ORF">NCTC8081_00594</name>
</gene>
<dbReference type="EC" id="3.-.-.-" evidence="4"/>
<evidence type="ECO:0000313" key="4">
    <source>
        <dbReference type="EMBL" id="SQC06484.1"/>
    </source>
</evidence>
<name>A0A2X3C3H4_CLOPF</name>
<reference evidence="4 5" key="1">
    <citation type="submission" date="2018-06" db="EMBL/GenBank/DDBJ databases">
        <authorList>
            <consortium name="Pathogen Informatics"/>
            <person name="Doyle S."/>
        </authorList>
    </citation>
    <scope>NUCLEOTIDE SEQUENCE [LARGE SCALE GENOMIC DNA]</scope>
    <source>
        <strain evidence="4 5">NCTC8081</strain>
    </source>
</reference>
<dbReference type="GO" id="GO:0050118">
    <property type="term" value="F:N-acetyldiaminopimelate deacetylase activity"/>
    <property type="evidence" value="ECO:0007669"/>
    <property type="project" value="UniProtKB-ARBA"/>
</dbReference>
<dbReference type="SUPFAM" id="SSF53187">
    <property type="entry name" value="Zn-dependent exopeptidases"/>
    <property type="match status" value="1"/>
</dbReference>
<dbReference type="NCBIfam" id="TIGR01891">
    <property type="entry name" value="amidohydrolases"/>
    <property type="match status" value="1"/>
</dbReference>
<dbReference type="Pfam" id="PF07687">
    <property type="entry name" value="M20_dimer"/>
    <property type="match status" value="1"/>
</dbReference>
<dbReference type="InterPro" id="IPR011650">
    <property type="entry name" value="Peptidase_M20_dimer"/>
</dbReference>
<dbReference type="GO" id="GO:0019877">
    <property type="term" value="P:diaminopimelate biosynthetic process"/>
    <property type="evidence" value="ECO:0007669"/>
    <property type="project" value="UniProtKB-ARBA"/>
</dbReference>
<dbReference type="FunFam" id="3.30.70.360:FF:000001">
    <property type="entry name" value="N-acetyldiaminopimelate deacetylase"/>
    <property type="match status" value="1"/>
</dbReference>
<dbReference type="PIRSF" id="PIRSF005962">
    <property type="entry name" value="Pept_M20D_amidohydro"/>
    <property type="match status" value="1"/>
</dbReference>
<evidence type="ECO:0000256" key="1">
    <source>
        <dbReference type="ARBA" id="ARBA00022801"/>
    </source>
</evidence>
<dbReference type="EMBL" id="UAWO01000002">
    <property type="protein sequence ID" value="SQC06484.1"/>
    <property type="molecule type" value="Genomic_DNA"/>
</dbReference>
<dbReference type="Gene3D" id="3.30.70.360">
    <property type="match status" value="1"/>
</dbReference>
<feature type="binding site" evidence="2">
    <location>
        <position position="391"/>
    </location>
    <ligand>
        <name>Mn(2+)</name>
        <dbReference type="ChEBI" id="CHEBI:29035"/>
        <label>2</label>
    </ligand>
</feature>
<feature type="binding site" evidence="2">
    <location>
        <position position="115"/>
    </location>
    <ligand>
        <name>Mn(2+)</name>
        <dbReference type="ChEBI" id="CHEBI:29035"/>
        <label>2</label>
    </ligand>
</feature>
<keyword evidence="2" id="KW-0479">Metal-binding</keyword>
<proteinExistence type="predicted"/>
<evidence type="ECO:0000256" key="2">
    <source>
        <dbReference type="PIRSR" id="PIRSR005962-1"/>
    </source>
</evidence>
<organism evidence="4 5">
    <name type="scientific">Clostridium perfringens</name>
    <dbReference type="NCBI Taxonomy" id="1502"/>
    <lineage>
        <taxon>Bacteria</taxon>
        <taxon>Bacillati</taxon>
        <taxon>Bacillota</taxon>
        <taxon>Clostridia</taxon>
        <taxon>Eubacteriales</taxon>
        <taxon>Clostridiaceae</taxon>
        <taxon>Clostridium</taxon>
    </lineage>
</organism>
<keyword evidence="1 4" id="KW-0378">Hydrolase</keyword>
<evidence type="ECO:0000259" key="3">
    <source>
        <dbReference type="Pfam" id="PF07687"/>
    </source>
</evidence>
<dbReference type="InterPro" id="IPR002933">
    <property type="entry name" value="Peptidase_M20"/>
</dbReference>
<dbReference type="SUPFAM" id="SSF55031">
    <property type="entry name" value="Bacterial exopeptidase dimerisation domain"/>
    <property type="match status" value="1"/>
</dbReference>
<feature type="binding site" evidence="2">
    <location>
        <position position="151"/>
    </location>
    <ligand>
        <name>Mn(2+)</name>
        <dbReference type="ChEBI" id="CHEBI:29035"/>
        <label>2</label>
    </ligand>
</feature>
<dbReference type="AlphaFoldDB" id="A0A2X3C3H4"/>
<dbReference type="CDD" id="cd03886">
    <property type="entry name" value="M20_Acy1"/>
    <property type="match status" value="1"/>
</dbReference>
<accession>A0A2X3C3H4</accession>
<dbReference type="InterPro" id="IPR017439">
    <property type="entry name" value="Amidohydrolase"/>
</dbReference>
<dbReference type="PANTHER" id="PTHR11014:SF63">
    <property type="entry name" value="METALLOPEPTIDASE, PUTATIVE (AFU_ORTHOLOGUE AFUA_6G09600)-RELATED"/>
    <property type="match status" value="1"/>
</dbReference>
<dbReference type="Gene3D" id="3.40.630.10">
    <property type="entry name" value="Zn peptidases"/>
    <property type="match status" value="1"/>
</dbReference>
<feature type="binding site" evidence="2">
    <location>
        <position position="117"/>
    </location>
    <ligand>
        <name>Mn(2+)</name>
        <dbReference type="ChEBI" id="CHEBI:29035"/>
        <label>2</label>
    </ligand>
</feature>
<dbReference type="PANTHER" id="PTHR11014">
    <property type="entry name" value="PEPTIDASE M20 FAMILY MEMBER"/>
    <property type="match status" value="1"/>
</dbReference>
<dbReference type="InterPro" id="IPR036264">
    <property type="entry name" value="Bact_exopeptidase_dim_dom"/>
</dbReference>
<dbReference type="Proteomes" id="UP000250234">
    <property type="component" value="Unassembled WGS sequence"/>
</dbReference>
<evidence type="ECO:0000313" key="5">
    <source>
        <dbReference type="Proteomes" id="UP000250234"/>
    </source>
</evidence>
<dbReference type="Pfam" id="PF01546">
    <property type="entry name" value="Peptidase_M20"/>
    <property type="match status" value="1"/>
</dbReference>
<comment type="cofactor">
    <cofactor evidence="2">
        <name>Mn(2+)</name>
        <dbReference type="ChEBI" id="CHEBI:29035"/>
    </cofactor>
    <text evidence="2">The Mn(2+) ion enhances activity.</text>
</comment>